<feature type="transmembrane region" description="Helical" evidence="1">
    <location>
        <begin position="51"/>
        <end position="72"/>
    </location>
</feature>
<comment type="caution">
    <text evidence="2">The sequence shown here is derived from an EMBL/GenBank/DDBJ whole genome shotgun (WGS) entry which is preliminary data.</text>
</comment>
<dbReference type="Proteomes" id="UP000010297">
    <property type="component" value="Unassembled WGS sequence"/>
</dbReference>
<organism evidence="2 3">
    <name type="scientific">Atlantibacter hermannii NBRC 105704</name>
    <dbReference type="NCBI Taxonomy" id="1115512"/>
    <lineage>
        <taxon>Bacteria</taxon>
        <taxon>Pseudomonadati</taxon>
        <taxon>Pseudomonadota</taxon>
        <taxon>Gammaproteobacteria</taxon>
        <taxon>Enterobacterales</taxon>
        <taxon>Enterobacteriaceae</taxon>
        <taxon>Atlantibacter</taxon>
    </lineage>
</organism>
<keyword evidence="1" id="KW-1133">Transmembrane helix</keyword>
<name>H5V1B9_ATLHE</name>
<evidence type="ECO:0000256" key="1">
    <source>
        <dbReference type="SAM" id="Phobius"/>
    </source>
</evidence>
<dbReference type="RefSeq" id="WP_002435222.1">
    <property type="nucleotide sequence ID" value="NZ_BAFF01000004.1"/>
</dbReference>
<keyword evidence="1" id="KW-0812">Transmembrane</keyword>
<accession>H5V1B9</accession>
<proteinExistence type="predicted"/>
<dbReference type="AlphaFoldDB" id="H5V1B9"/>
<dbReference type="EMBL" id="BAFF01000004">
    <property type="protein sequence ID" value="GAB51777.1"/>
    <property type="molecule type" value="Genomic_DNA"/>
</dbReference>
<evidence type="ECO:0000313" key="3">
    <source>
        <dbReference type="Proteomes" id="UP000010297"/>
    </source>
</evidence>
<protein>
    <submittedName>
        <fullName evidence="2">Uncharacterized protein</fullName>
    </submittedName>
</protein>
<dbReference type="GeneID" id="92830492"/>
<evidence type="ECO:0000313" key="2">
    <source>
        <dbReference type="EMBL" id="GAB51777.1"/>
    </source>
</evidence>
<reference evidence="2 3" key="1">
    <citation type="submission" date="2012-02" db="EMBL/GenBank/DDBJ databases">
        <title>Whole genome shotgun sequence of Escherichia hermannii NBRC 105704.</title>
        <authorList>
            <person name="Yoshida I."/>
            <person name="Hosoyama A."/>
            <person name="Tsuchikane K."/>
            <person name="Katsumata H."/>
            <person name="Yamazaki S."/>
            <person name="Fujita N."/>
        </authorList>
    </citation>
    <scope>NUCLEOTIDE SEQUENCE [LARGE SCALE GENOMIC DNA]</scope>
    <source>
        <strain evidence="2 3">NBRC 105704</strain>
    </source>
</reference>
<keyword evidence="1" id="KW-0472">Membrane</keyword>
<keyword evidence="3" id="KW-1185">Reference proteome</keyword>
<sequence length="77" mass="8654">MMNQNNRQQNRKINVFAQPKVMAIMACITFCVILGSDYFSEMITKNTGHVINPHIVTPLIMGLVYGVADMILRAKKA</sequence>
<feature type="transmembrane region" description="Helical" evidence="1">
    <location>
        <begin position="21"/>
        <end position="39"/>
    </location>
</feature>
<gene>
    <name evidence="2" type="ORF">EH105704_04_00190</name>
</gene>